<evidence type="ECO:0008006" key="8">
    <source>
        <dbReference type="Google" id="ProtNLM"/>
    </source>
</evidence>
<keyword evidence="3" id="KW-0694">RNA-binding</keyword>
<dbReference type="InterPro" id="IPR002583">
    <property type="entry name" value="Ribosomal_bS20"/>
</dbReference>
<dbReference type="GO" id="GO:0070181">
    <property type="term" value="F:small ribosomal subunit rRNA binding"/>
    <property type="evidence" value="ECO:0007669"/>
    <property type="project" value="TreeGrafter"/>
</dbReference>
<evidence type="ECO:0000256" key="3">
    <source>
        <dbReference type="ARBA" id="ARBA00022884"/>
    </source>
</evidence>
<organism evidence="6 7">
    <name type="scientific">Taxus chinensis</name>
    <name type="common">Chinese yew</name>
    <name type="synonym">Taxus wallichiana var. chinensis</name>
    <dbReference type="NCBI Taxonomy" id="29808"/>
    <lineage>
        <taxon>Eukaryota</taxon>
        <taxon>Viridiplantae</taxon>
        <taxon>Streptophyta</taxon>
        <taxon>Embryophyta</taxon>
        <taxon>Tracheophyta</taxon>
        <taxon>Spermatophyta</taxon>
        <taxon>Pinopsida</taxon>
        <taxon>Pinidae</taxon>
        <taxon>Conifers II</taxon>
        <taxon>Cupressales</taxon>
        <taxon>Taxaceae</taxon>
        <taxon>Taxus</taxon>
    </lineage>
</organism>
<dbReference type="SUPFAM" id="SSF46992">
    <property type="entry name" value="Ribosomal protein S20"/>
    <property type="match status" value="1"/>
</dbReference>
<evidence type="ECO:0000256" key="2">
    <source>
        <dbReference type="ARBA" id="ARBA00022730"/>
    </source>
</evidence>
<dbReference type="InterPro" id="IPR036510">
    <property type="entry name" value="Ribosomal_bS20_sf"/>
</dbReference>
<dbReference type="Gene3D" id="1.20.58.110">
    <property type="entry name" value="Ribosomal protein S20"/>
    <property type="match status" value="1"/>
</dbReference>
<comment type="similarity">
    <text evidence="1">Belongs to the bacterial ribosomal protein bS20 family.</text>
</comment>
<dbReference type="Pfam" id="PF01649">
    <property type="entry name" value="Ribosomal_S20p"/>
    <property type="match status" value="1"/>
</dbReference>
<evidence type="ECO:0000256" key="4">
    <source>
        <dbReference type="ARBA" id="ARBA00022980"/>
    </source>
</evidence>
<evidence type="ECO:0000256" key="1">
    <source>
        <dbReference type="ARBA" id="ARBA00007634"/>
    </source>
</evidence>
<name>A0AA38KY64_TAXCH</name>
<keyword evidence="2" id="KW-0699">rRNA-binding</keyword>
<comment type="caution">
    <text evidence="6">The sequence shown here is derived from an EMBL/GenBank/DDBJ whole genome shotgun (WGS) entry which is preliminary data.</text>
</comment>
<protein>
    <recommendedName>
        <fullName evidence="8">Ribosomal protein S20</fullName>
    </recommendedName>
</protein>
<dbReference type="EMBL" id="JAHRHJ020000008">
    <property type="protein sequence ID" value="KAH9306920.1"/>
    <property type="molecule type" value="Genomic_DNA"/>
</dbReference>
<dbReference type="GO" id="GO:0006412">
    <property type="term" value="P:translation"/>
    <property type="evidence" value="ECO:0007669"/>
    <property type="project" value="InterPro"/>
</dbReference>
<dbReference type="HAMAP" id="MF_00500">
    <property type="entry name" value="Ribosomal_bS20"/>
    <property type="match status" value="1"/>
</dbReference>
<evidence type="ECO:0000313" key="6">
    <source>
        <dbReference type="EMBL" id="KAH9306920.1"/>
    </source>
</evidence>
<dbReference type="AlphaFoldDB" id="A0AA38KY64"/>
<dbReference type="PANTHER" id="PTHR33398:SF1">
    <property type="entry name" value="SMALL RIBOSOMAL SUBUNIT PROTEIN BS20C"/>
    <property type="match status" value="1"/>
</dbReference>
<gene>
    <name evidence="6" type="ORF">KI387_011324</name>
</gene>
<accession>A0AA38KY64</accession>
<keyword evidence="4" id="KW-0689">Ribosomal protein</keyword>
<evidence type="ECO:0000256" key="5">
    <source>
        <dbReference type="ARBA" id="ARBA00023274"/>
    </source>
</evidence>
<proteinExistence type="inferred from homology"/>
<dbReference type="NCBIfam" id="TIGR00029">
    <property type="entry name" value="S20"/>
    <property type="match status" value="1"/>
</dbReference>
<reference evidence="6 7" key="1">
    <citation type="journal article" date="2021" name="Nat. Plants">
        <title>The Taxus genome provides insights into paclitaxel biosynthesis.</title>
        <authorList>
            <person name="Xiong X."/>
            <person name="Gou J."/>
            <person name="Liao Q."/>
            <person name="Li Y."/>
            <person name="Zhou Q."/>
            <person name="Bi G."/>
            <person name="Li C."/>
            <person name="Du R."/>
            <person name="Wang X."/>
            <person name="Sun T."/>
            <person name="Guo L."/>
            <person name="Liang H."/>
            <person name="Lu P."/>
            <person name="Wu Y."/>
            <person name="Zhang Z."/>
            <person name="Ro D.K."/>
            <person name="Shang Y."/>
            <person name="Huang S."/>
            <person name="Yan J."/>
        </authorList>
    </citation>
    <scope>NUCLEOTIDE SEQUENCE [LARGE SCALE GENOMIC DNA]</scope>
    <source>
        <strain evidence="6">Ta-2019</strain>
    </source>
</reference>
<keyword evidence="5" id="KW-0687">Ribonucleoprotein</keyword>
<dbReference type="PANTHER" id="PTHR33398">
    <property type="entry name" value="30S RIBOSOMAL PROTEIN S20"/>
    <property type="match status" value="1"/>
</dbReference>
<feature type="non-terminal residue" evidence="6">
    <location>
        <position position="1"/>
    </location>
</feature>
<dbReference type="GO" id="GO:0003735">
    <property type="term" value="F:structural constituent of ribosome"/>
    <property type="evidence" value="ECO:0007669"/>
    <property type="project" value="InterPro"/>
</dbReference>
<evidence type="ECO:0000313" key="7">
    <source>
        <dbReference type="Proteomes" id="UP000824469"/>
    </source>
</evidence>
<dbReference type="Proteomes" id="UP000824469">
    <property type="component" value="Unassembled WGS sequence"/>
</dbReference>
<dbReference type="GO" id="GO:0015935">
    <property type="term" value="C:small ribosomal subunit"/>
    <property type="evidence" value="ECO:0007669"/>
    <property type="project" value="TreeGrafter"/>
</dbReference>
<sequence length="179" mass="20153">DKKMASCLTLSSCSISSARLPSFKLNNPTYAFPSLKLSTTLPGNVLFSGVSVRPLTMPPRRPVIVVVTAAIKEYDSAAKRHRQSEKRRLYHKSHKSEMRTRMKKVLVALEKLRKSKTASPEDILPIEKMIGEAYSAIDKAVKVGSLHRNTGAHRKSRLARRKKAIENFSWLRINQELAV</sequence>
<keyword evidence="7" id="KW-1185">Reference proteome</keyword>